<dbReference type="AlphaFoldDB" id="A0A0Q0EV13"/>
<dbReference type="PATRIC" id="fig|251703.9.peg.2117"/>
<comment type="caution">
    <text evidence="1">The sequence shown here is derived from an EMBL/GenBank/DDBJ whole genome shotgun (WGS) entry which is preliminary data.</text>
</comment>
<evidence type="ECO:0000313" key="2">
    <source>
        <dbReference type="Proteomes" id="UP000050317"/>
    </source>
</evidence>
<evidence type="ECO:0000313" key="1">
    <source>
        <dbReference type="EMBL" id="KPZ18166.1"/>
    </source>
</evidence>
<dbReference type="Proteomes" id="UP000050317">
    <property type="component" value="Unassembled WGS sequence"/>
</dbReference>
<accession>A0A0Q0EV13</accession>
<reference evidence="1 2" key="1">
    <citation type="submission" date="2015-09" db="EMBL/GenBank/DDBJ databases">
        <title>Genome announcement of multiple Pseudomonas syringae strains.</title>
        <authorList>
            <person name="Thakur S."/>
            <person name="Wang P.W."/>
            <person name="Gong Y."/>
            <person name="Weir B.S."/>
            <person name="Guttman D.S."/>
        </authorList>
    </citation>
    <scope>NUCLEOTIDE SEQUENCE [LARGE SCALE GENOMIC DNA]</scope>
    <source>
        <strain evidence="1 2">ICMP3963</strain>
    </source>
</reference>
<proteinExistence type="predicted"/>
<dbReference type="EMBL" id="LJRR01000157">
    <property type="protein sequence ID" value="KPZ18166.1"/>
    <property type="molecule type" value="Genomic_DNA"/>
</dbReference>
<dbReference type="PROSITE" id="PS51257">
    <property type="entry name" value="PROKAR_LIPOPROTEIN"/>
    <property type="match status" value="1"/>
</dbReference>
<gene>
    <name evidence="1" type="ORF">ALO40_102542</name>
</gene>
<name>A0A0Q0EV13_9PSED</name>
<protein>
    <submittedName>
        <fullName evidence="1">Uncharacterized protein</fullName>
    </submittedName>
</protein>
<sequence length="56" mass="6309">MDKKSLSERDTKSALTQHHRAQPFFALGIACVPYELALRVQVVILQDVNLSWQKGA</sequence>
<organism evidence="1 2">
    <name type="scientific">Pseudomonas syringae pv. viburni</name>
    <dbReference type="NCBI Taxonomy" id="251703"/>
    <lineage>
        <taxon>Bacteria</taxon>
        <taxon>Pseudomonadati</taxon>
        <taxon>Pseudomonadota</taxon>
        <taxon>Gammaproteobacteria</taxon>
        <taxon>Pseudomonadales</taxon>
        <taxon>Pseudomonadaceae</taxon>
        <taxon>Pseudomonas</taxon>
    </lineage>
</organism>